<accession>A0A4Q1CKY5</accession>
<organism evidence="1 2">
    <name type="scientific">Lacibacter luteus</name>
    <dbReference type="NCBI Taxonomy" id="2508719"/>
    <lineage>
        <taxon>Bacteria</taxon>
        <taxon>Pseudomonadati</taxon>
        <taxon>Bacteroidota</taxon>
        <taxon>Chitinophagia</taxon>
        <taxon>Chitinophagales</taxon>
        <taxon>Chitinophagaceae</taxon>
        <taxon>Lacibacter</taxon>
    </lineage>
</organism>
<evidence type="ECO:0000313" key="1">
    <source>
        <dbReference type="EMBL" id="RXK61590.1"/>
    </source>
</evidence>
<dbReference type="EMBL" id="SDHW01000001">
    <property type="protein sequence ID" value="RXK61590.1"/>
    <property type="molecule type" value="Genomic_DNA"/>
</dbReference>
<dbReference type="RefSeq" id="WP_129128963.1">
    <property type="nucleotide sequence ID" value="NZ_SDHW01000001.1"/>
</dbReference>
<reference evidence="1 2" key="1">
    <citation type="submission" date="2019-01" db="EMBL/GenBank/DDBJ databases">
        <title>Lacibacter sp. strain TTM-7.</title>
        <authorList>
            <person name="Chen W.-M."/>
        </authorList>
    </citation>
    <scope>NUCLEOTIDE SEQUENCE [LARGE SCALE GENOMIC DNA]</scope>
    <source>
        <strain evidence="1 2">TTM-7</strain>
    </source>
</reference>
<proteinExistence type="predicted"/>
<name>A0A4Q1CKY5_9BACT</name>
<comment type="caution">
    <text evidence="1">The sequence shown here is derived from an EMBL/GenBank/DDBJ whole genome shotgun (WGS) entry which is preliminary data.</text>
</comment>
<dbReference type="AlphaFoldDB" id="A0A4Q1CKY5"/>
<keyword evidence="2" id="KW-1185">Reference proteome</keyword>
<evidence type="ECO:0000313" key="2">
    <source>
        <dbReference type="Proteomes" id="UP000290204"/>
    </source>
</evidence>
<sequence length="78" mass="8889">MEINIISAEKRVITYLIEIPGDLKHYQPKLANNIVATDSFGNILFHEVNEGRFSIWTSHYLIKEDAGFIATGVDLFFC</sequence>
<dbReference type="Proteomes" id="UP000290204">
    <property type="component" value="Unassembled WGS sequence"/>
</dbReference>
<gene>
    <name evidence="1" type="ORF">ESA94_00815</name>
</gene>
<protein>
    <submittedName>
        <fullName evidence="1">Uncharacterized protein</fullName>
    </submittedName>
</protein>